<dbReference type="OrthoDB" id="437889at2759"/>
<keyword evidence="5" id="KW-1185">Reference proteome</keyword>
<accession>A2DAS1</accession>
<dbReference type="AlphaFoldDB" id="A2DAS1"/>
<protein>
    <submittedName>
        <fullName evidence="4">RhoGAP domain containing protein</fullName>
    </submittedName>
</protein>
<reference evidence="4" key="1">
    <citation type="submission" date="2006-10" db="EMBL/GenBank/DDBJ databases">
        <authorList>
            <person name="Amadeo P."/>
            <person name="Zhao Q."/>
            <person name="Wortman J."/>
            <person name="Fraser-Liggett C."/>
            <person name="Carlton J."/>
        </authorList>
    </citation>
    <scope>NUCLEOTIDE SEQUENCE</scope>
    <source>
        <strain evidence="4">G3</strain>
    </source>
</reference>
<proteinExistence type="predicted"/>
<dbReference type="Pfam" id="PF00620">
    <property type="entry name" value="RhoGAP"/>
    <property type="match status" value="1"/>
</dbReference>
<dbReference type="Proteomes" id="UP000001542">
    <property type="component" value="Unassembled WGS sequence"/>
</dbReference>
<evidence type="ECO:0000259" key="1">
    <source>
        <dbReference type="PROSITE" id="PS50020"/>
    </source>
</evidence>
<dbReference type="VEuPathDB" id="TrichDB:TVAGG3_0812440"/>
<dbReference type="SMR" id="A2DAS1"/>
<evidence type="ECO:0000313" key="4">
    <source>
        <dbReference type="EMBL" id="EAY22574.1"/>
    </source>
</evidence>
<dbReference type="Gene3D" id="1.10.555.10">
    <property type="entry name" value="Rho GTPase activation protein"/>
    <property type="match status" value="1"/>
</dbReference>
<dbReference type="InterPro" id="IPR000857">
    <property type="entry name" value="MyTH4_dom"/>
</dbReference>
<dbReference type="GO" id="GO:0005096">
    <property type="term" value="F:GTPase activator activity"/>
    <property type="evidence" value="ECO:0000318"/>
    <property type="project" value="GO_Central"/>
</dbReference>
<dbReference type="GO" id="GO:0007165">
    <property type="term" value="P:signal transduction"/>
    <property type="evidence" value="ECO:0007669"/>
    <property type="project" value="InterPro"/>
</dbReference>
<name>A2DAS1_TRIV3</name>
<organism evidence="4 5">
    <name type="scientific">Trichomonas vaginalis (strain ATCC PRA-98 / G3)</name>
    <dbReference type="NCBI Taxonomy" id="412133"/>
    <lineage>
        <taxon>Eukaryota</taxon>
        <taxon>Metamonada</taxon>
        <taxon>Parabasalia</taxon>
        <taxon>Trichomonadida</taxon>
        <taxon>Trichomonadidae</taxon>
        <taxon>Trichomonas</taxon>
    </lineage>
</organism>
<dbReference type="PROSITE" id="PS50020">
    <property type="entry name" value="WW_DOMAIN_2"/>
    <property type="match status" value="1"/>
</dbReference>
<dbReference type="EMBL" id="DS113183">
    <property type="protein sequence ID" value="EAY22574.1"/>
    <property type="molecule type" value="Genomic_DNA"/>
</dbReference>
<dbReference type="InterPro" id="IPR000198">
    <property type="entry name" value="RhoGAP_dom"/>
</dbReference>
<evidence type="ECO:0000313" key="5">
    <source>
        <dbReference type="Proteomes" id="UP000001542"/>
    </source>
</evidence>
<dbReference type="CDD" id="cd00159">
    <property type="entry name" value="RhoGAP"/>
    <property type="match status" value="1"/>
</dbReference>
<sequence>MDDKIDLIWYEVWSSATPRPFYFHKKDEAVSWDPPADAIIFDPPDGFFCFPPAPKSSDEPEIDINDKDTSLMSRVGTLKSYKSQNVISNFTLEEETQDIFSLQVQEPELLMDIPYFPDDLFVLMSKTAIIKYLQDNIGQQFVGTLSKQEMPFDKVIKPGKKSLSGPILKNRSTSSKNVCQSLFKYIRTYLNSASESSLNDFTKLIDGNEDMLADEASVQILTELNTTAVTNNTINAWNLLLYVGSKYIVTEPIRLLIRSFCFLVATSDGVDYELKDLASICLLRFSSRIPVNFGPEVTLMEYMNICTSQTALFGFSISEILWKEHLRGVEHPDNVPQILKKIAVKLRDMNAFQHEGIFRKPGGKTEQLSMANKINNGEWEINSLSIDTVASMITLFFSRLRESVIPPDMILKMQANAPSYVSISCANSLPAEHHDTLMFFIGLLQEFLIYKSKTRMNEKNFVISFGAMLSNIPDPLSLADVATFPPRVALQRMFTNLLRFWRTTDVYTCLTL</sequence>
<dbReference type="GO" id="GO:0005856">
    <property type="term" value="C:cytoskeleton"/>
    <property type="evidence" value="ECO:0007669"/>
    <property type="project" value="InterPro"/>
</dbReference>
<dbReference type="PANTHER" id="PTHR45876">
    <property type="entry name" value="FI04035P"/>
    <property type="match status" value="1"/>
</dbReference>
<feature type="domain" description="Rho-GAP" evidence="2">
    <location>
        <begin position="315"/>
        <end position="501"/>
    </location>
</feature>
<dbReference type="SUPFAM" id="SSF48350">
    <property type="entry name" value="GTPase activation domain, GAP"/>
    <property type="match status" value="1"/>
</dbReference>
<feature type="domain" description="MyTH4" evidence="3">
    <location>
        <begin position="158"/>
        <end position="309"/>
    </location>
</feature>
<dbReference type="InterPro" id="IPR001202">
    <property type="entry name" value="WW_dom"/>
</dbReference>
<dbReference type="PROSITE" id="PS51016">
    <property type="entry name" value="MYTH4"/>
    <property type="match status" value="1"/>
</dbReference>
<dbReference type="InterPro" id="IPR008936">
    <property type="entry name" value="Rho_GTPase_activation_prot"/>
</dbReference>
<dbReference type="RefSeq" id="XP_001583560.1">
    <property type="nucleotide sequence ID" value="XM_001583510.1"/>
</dbReference>
<dbReference type="STRING" id="5722.A2DAS1"/>
<gene>
    <name evidence="4" type="ORF">TVAG_035990</name>
</gene>
<dbReference type="SMART" id="SM00324">
    <property type="entry name" value="RhoGAP"/>
    <property type="match status" value="1"/>
</dbReference>
<evidence type="ECO:0000259" key="2">
    <source>
        <dbReference type="PROSITE" id="PS50238"/>
    </source>
</evidence>
<dbReference type="KEGG" id="tva:5468130"/>
<dbReference type="InParanoid" id="A2DAS1"/>
<reference evidence="4" key="2">
    <citation type="journal article" date="2007" name="Science">
        <title>Draft genome sequence of the sexually transmitted pathogen Trichomonas vaginalis.</title>
        <authorList>
            <person name="Carlton J.M."/>
            <person name="Hirt R.P."/>
            <person name="Silva J.C."/>
            <person name="Delcher A.L."/>
            <person name="Schatz M."/>
            <person name="Zhao Q."/>
            <person name="Wortman J.R."/>
            <person name="Bidwell S.L."/>
            <person name="Alsmark U.C.M."/>
            <person name="Besteiro S."/>
            <person name="Sicheritz-Ponten T."/>
            <person name="Noel C.J."/>
            <person name="Dacks J.B."/>
            <person name="Foster P.G."/>
            <person name="Simillion C."/>
            <person name="Van de Peer Y."/>
            <person name="Miranda-Saavedra D."/>
            <person name="Barton G.J."/>
            <person name="Westrop G.D."/>
            <person name="Mueller S."/>
            <person name="Dessi D."/>
            <person name="Fiori P.L."/>
            <person name="Ren Q."/>
            <person name="Paulsen I."/>
            <person name="Zhang H."/>
            <person name="Bastida-Corcuera F.D."/>
            <person name="Simoes-Barbosa A."/>
            <person name="Brown M.T."/>
            <person name="Hayes R.D."/>
            <person name="Mukherjee M."/>
            <person name="Okumura C.Y."/>
            <person name="Schneider R."/>
            <person name="Smith A.J."/>
            <person name="Vanacova S."/>
            <person name="Villalvazo M."/>
            <person name="Haas B.J."/>
            <person name="Pertea M."/>
            <person name="Feldblyum T.V."/>
            <person name="Utterback T.R."/>
            <person name="Shu C.L."/>
            <person name="Osoegawa K."/>
            <person name="de Jong P.J."/>
            <person name="Hrdy I."/>
            <person name="Horvathova L."/>
            <person name="Zubacova Z."/>
            <person name="Dolezal P."/>
            <person name="Malik S.B."/>
            <person name="Logsdon J.M. Jr."/>
            <person name="Henze K."/>
            <person name="Gupta A."/>
            <person name="Wang C.C."/>
            <person name="Dunne R.L."/>
            <person name="Upcroft J.A."/>
            <person name="Upcroft P."/>
            <person name="White O."/>
            <person name="Salzberg S.L."/>
            <person name="Tang P."/>
            <person name="Chiu C.-H."/>
            <person name="Lee Y.-S."/>
            <person name="Embley T.M."/>
            <person name="Coombs G.H."/>
            <person name="Mottram J.C."/>
            <person name="Tachezy J."/>
            <person name="Fraser-Liggett C.M."/>
            <person name="Johnson P.J."/>
        </authorList>
    </citation>
    <scope>NUCLEOTIDE SEQUENCE [LARGE SCALE GENOMIC DNA]</scope>
    <source>
        <strain evidence="4">G3</strain>
    </source>
</reference>
<dbReference type="PANTHER" id="PTHR45876:SF8">
    <property type="entry name" value="FI04035P"/>
    <property type="match status" value="1"/>
</dbReference>
<dbReference type="VEuPathDB" id="TrichDB:TVAG_035990"/>
<dbReference type="PROSITE" id="PS50238">
    <property type="entry name" value="RHOGAP"/>
    <property type="match status" value="1"/>
</dbReference>
<evidence type="ECO:0000259" key="3">
    <source>
        <dbReference type="PROSITE" id="PS51016"/>
    </source>
</evidence>
<feature type="domain" description="WW" evidence="1">
    <location>
        <begin position="9"/>
        <end position="37"/>
    </location>
</feature>
<dbReference type="GO" id="GO:0005737">
    <property type="term" value="C:cytoplasm"/>
    <property type="evidence" value="ECO:0000318"/>
    <property type="project" value="GO_Central"/>
</dbReference>